<organism evidence="2 3">
    <name type="scientific">Acidipila rosea</name>
    <dbReference type="NCBI Taxonomy" id="768535"/>
    <lineage>
        <taxon>Bacteria</taxon>
        <taxon>Pseudomonadati</taxon>
        <taxon>Acidobacteriota</taxon>
        <taxon>Terriglobia</taxon>
        <taxon>Terriglobales</taxon>
        <taxon>Acidobacteriaceae</taxon>
        <taxon>Acidipila</taxon>
    </lineage>
</organism>
<dbReference type="OrthoDB" id="122427at2"/>
<keyword evidence="1" id="KW-0812">Transmembrane</keyword>
<comment type="caution">
    <text evidence="2">The sequence shown here is derived from an EMBL/GenBank/DDBJ whole genome shotgun (WGS) entry which is preliminary data.</text>
</comment>
<sequence length="147" mass="16427">MPLHLLSRVMLTGLAGTQGLASLLIDLNRTHATNPRWPGHARFHVVWQVFNHALGAVLALMLLWWTGAFMSQRFYLATVITSLPMIAFLVARTLRRLYGGTLHDENGIAPLRIYRKGRTIEFDMNGVMVNVAVVLLLLAVALFHQGL</sequence>
<gene>
    <name evidence="2" type="ORF">C7378_1226</name>
</gene>
<feature type="transmembrane region" description="Helical" evidence="1">
    <location>
        <begin position="122"/>
        <end position="143"/>
    </location>
</feature>
<reference evidence="2 3" key="1">
    <citation type="submission" date="2019-03" db="EMBL/GenBank/DDBJ databases">
        <title>Genomic Encyclopedia of Type Strains, Phase IV (KMG-IV): sequencing the most valuable type-strain genomes for metagenomic binning, comparative biology and taxonomic classification.</title>
        <authorList>
            <person name="Goeker M."/>
        </authorList>
    </citation>
    <scope>NUCLEOTIDE SEQUENCE [LARGE SCALE GENOMIC DNA]</scope>
    <source>
        <strain evidence="2 3">DSM 103428</strain>
    </source>
</reference>
<keyword evidence="3" id="KW-1185">Reference proteome</keyword>
<keyword evidence="1" id="KW-1133">Transmembrane helix</keyword>
<evidence type="ECO:0008006" key="4">
    <source>
        <dbReference type="Google" id="ProtNLM"/>
    </source>
</evidence>
<keyword evidence="1" id="KW-0472">Membrane</keyword>
<feature type="transmembrane region" description="Helical" evidence="1">
    <location>
        <begin position="73"/>
        <end position="91"/>
    </location>
</feature>
<evidence type="ECO:0000256" key="1">
    <source>
        <dbReference type="SAM" id="Phobius"/>
    </source>
</evidence>
<dbReference type="Proteomes" id="UP000295210">
    <property type="component" value="Unassembled WGS sequence"/>
</dbReference>
<evidence type="ECO:0000313" key="3">
    <source>
        <dbReference type="Proteomes" id="UP000295210"/>
    </source>
</evidence>
<dbReference type="RefSeq" id="WP_131993398.1">
    <property type="nucleotide sequence ID" value="NZ_SMGK01000002.1"/>
</dbReference>
<proteinExistence type="predicted"/>
<protein>
    <recommendedName>
        <fullName evidence="4">DUF2269 family protein</fullName>
    </recommendedName>
</protein>
<dbReference type="EMBL" id="SMGK01000002">
    <property type="protein sequence ID" value="TCK73613.1"/>
    <property type="molecule type" value="Genomic_DNA"/>
</dbReference>
<feature type="transmembrane region" description="Helical" evidence="1">
    <location>
        <begin position="45"/>
        <end position="67"/>
    </location>
</feature>
<name>A0A4R1L9G0_9BACT</name>
<evidence type="ECO:0000313" key="2">
    <source>
        <dbReference type="EMBL" id="TCK73613.1"/>
    </source>
</evidence>
<dbReference type="AlphaFoldDB" id="A0A4R1L9G0"/>
<accession>A0A4R1L9G0</accession>